<dbReference type="InterPro" id="IPR001387">
    <property type="entry name" value="Cro/C1-type_HTH"/>
</dbReference>
<accession>A0ABW3PZW0</accession>
<organism evidence="2 3">
    <name type="scientific">Paenibacillus provencensis</name>
    <dbReference type="NCBI Taxonomy" id="441151"/>
    <lineage>
        <taxon>Bacteria</taxon>
        <taxon>Bacillati</taxon>
        <taxon>Bacillota</taxon>
        <taxon>Bacilli</taxon>
        <taxon>Bacillales</taxon>
        <taxon>Paenibacillaceae</taxon>
        <taxon>Paenibacillus</taxon>
    </lineage>
</organism>
<dbReference type="RefSeq" id="WP_090727676.1">
    <property type="nucleotide sequence ID" value="NZ_JBHTKX010000015.1"/>
</dbReference>
<evidence type="ECO:0000259" key="1">
    <source>
        <dbReference type="PROSITE" id="PS50943"/>
    </source>
</evidence>
<dbReference type="CDD" id="cd00093">
    <property type="entry name" value="HTH_XRE"/>
    <property type="match status" value="1"/>
</dbReference>
<reference evidence="3" key="1">
    <citation type="journal article" date="2019" name="Int. J. Syst. Evol. Microbiol.">
        <title>The Global Catalogue of Microorganisms (GCM) 10K type strain sequencing project: providing services to taxonomists for standard genome sequencing and annotation.</title>
        <authorList>
            <consortium name="The Broad Institute Genomics Platform"/>
            <consortium name="The Broad Institute Genome Sequencing Center for Infectious Disease"/>
            <person name="Wu L."/>
            <person name="Ma J."/>
        </authorList>
    </citation>
    <scope>NUCLEOTIDE SEQUENCE [LARGE SCALE GENOMIC DNA]</scope>
    <source>
        <strain evidence="3">CCUG 53519</strain>
    </source>
</reference>
<sequence>MDNSKVYDKQHRYLGKGIKKPRFRTPTKNTVKNRILMALLYGTNTKISELAEAIGVSKRTAHSWVYERNPGEANRKKISEFFGLPEDVLFFEHCEEMQIKIPFETKLHQGFLGDKILNVILAGLMVVHNINHRDLAEYLGYSRPLFRTHIHEGRIPPIEIIDKVCKFFKLPPHIIYNPDLFLETRFTAKEFRPYYSKSKQ</sequence>
<keyword evidence="3" id="KW-1185">Reference proteome</keyword>
<dbReference type="EMBL" id="JBHTKX010000015">
    <property type="protein sequence ID" value="MFD1131737.1"/>
    <property type="molecule type" value="Genomic_DNA"/>
</dbReference>
<evidence type="ECO:0000313" key="3">
    <source>
        <dbReference type="Proteomes" id="UP001597169"/>
    </source>
</evidence>
<dbReference type="Proteomes" id="UP001597169">
    <property type="component" value="Unassembled WGS sequence"/>
</dbReference>
<dbReference type="PROSITE" id="PS50943">
    <property type="entry name" value="HTH_CROC1"/>
    <property type="match status" value="1"/>
</dbReference>
<dbReference type="SUPFAM" id="SSF47413">
    <property type="entry name" value="lambda repressor-like DNA-binding domains"/>
    <property type="match status" value="2"/>
</dbReference>
<name>A0ABW3PZW0_9BACL</name>
<dbReference type="InterPro" id="IPR010982">
    <property type="entry name" value="Lambda_DNA-bd_dom_sf"/>
</dbReference>
<gene>
    <name evidence="2" type="ORF">ACFQ3J_26895</name>
</gene>
<feature type="domain" description="HTH cro/C1-type" evidence="1">
    <location>
        <begin position="48"/>
        <end position="89"/>
    </location>
</feature>
<evidence type="ECO:0000313" key="2">
    <source>
        <dbReference type="EMBL" id="MFD1131737.1"/>
    </source>
</evidence>
<comment type="caution">
    <text evidence="2">The sequence shown here is derived from an EMBL/GenBank/DDBJ whole genome shotgun (WGS) entry which is preliminary data.</text>
</comment>
<proteinExistence type="predicted"/>
<protein>
    <submittedName>
        <fullName evidence="2">XRE family transcriptional regulator</fullName>
    </submittedName>
</protein>